<dbReference type="STRING" id="1334629.MFUL124B02_04410"/>
<evidence type="ECO:0000313" key="3">
    <source>
        <dbReference type="EMBL" id="GEN05754.1"/>
    </source>
</evidence>
<dbReference type="InterPro" id="IPR006076">
    <property type="entry name" value="FAD-dep_OxRdtase"/>
</dbReference>
<dbReference type="SUPFAM" id="SSF51905">
    <property type="entry name" value="FAD/NAD(P)-binding domain"/>
    <property type="match status" value="1"/>
</dbReference>
<evidence type="ECO:0000259" key="2">
    <source>
        <dbReference type="Pfam" id="PF01266"/>
    </source>
</evidence>
<gene>
    <name evidence="3" type="ORF">MFU01_07910</name>
</gene>
<dbReference type="SUPFAM" id="SSF54373">
    <property type="entry name" value="FAD-linked reductases, C-terminal domain"/>
    <property type="match status" value="1"/>
</dbReference>
<accession>A0A511SV17</accession>
<reference evidence="3 4" key="1">
    <citation type="submission" date="2019-07" db="EMBL/GenBank/DDBJ databases">
        <title>Whole genome shotgun sequence of Myxococcus fulvus NBRC 100333.</title>
        <authorList>
            <person name="Hosoyama A."/>
            <person name="Uohara A."/>
            <person name="Ohji S."/>
            <person name="Ichikawa N."/>
        </authorList>
    </citation>
    <scope>NUCLEOTIDE SEQUENCE [LARGE SCALE GENOMIC DNA]</scope>
    <source>
        <strain evidence="3 4">NBRC 100333</strain>
    </source>
</reference>
<dbReference type="Gene3D" id="3.50.50.60">
    <property type="entry name" value="FAD/NAD(P)-binding domain"/>
    <property type="match status" value="1"/>
</dbReference>
<dbReference type="GO" id="GO:0016491">
    <property type="term" value="F:oxidoreductase activity"/>
    <property type="evidence" value="ECO:0007669"/>
    <property type="project" value="UniProtKB-KW"/>
</dbReference>
<sequence>MGHRMSAFDCVIVGGGIVGAALAESLSTEGMSVALVEARSIGTATTACGMGHLVAMDDNAAELALTAYSVSLWRQLSQGLPRTVEYDACGTLWLAADDEEMAAVSAKVANYRAAGVRAEVLDAAALYEAEPSLAPGLVGALRVPDDAVLYPPVAARTFAQRAQARGAKVMTGCLVRELRPEGVVLANGEVLKAGRVVLAAGVASPSLCPELPISPRKGHLLITRRGAPVVHHQLVELGYLKSAHGTDGASVAFNAQPRVTGQLLLGSSRQPGEASREVEASILERMLKRAAMFLPGLDGLQALRVWTGLRPASPDGLPLLGAHPEKPWLWLACGHEGLGITTATGSARLVADQMLGRVSAIDVAAYSPSRFLGGAAREVAHA</sequence>
<evidence type="ECO:0000313" key="4">
    <source>
        <dbReference type="Proteomes" id="UP000321514"/>
    </source>
</evidence>
<keyword evidence="1" id="KW-0560">Oxidoreductase</keyword>
<dbReference type="Pfam" id="PF01266">
    <property type="entry name" value="DAO"/>
    <property type="match status" value="1"/>
</dbReference>
<dbReference type="PANTHER" id="PTHR13847">
    <property type="entry name" value="SARCOSINE DEHYDROGENASE-RELATED"/>
    <property type="match status" value="1"/>
</dbReference>
<name>A0A511SV17_MYXFU</name>
<dbReference type="InterPro" id="IPR036188">
    <property type="entry name" value="FAD/NAD-bd_sf"/>
</dbReference>
<evidence type="ECO:0000256" key="1">
    <source>
        <dbReference type="ARBA" id="ARBA00023002"/>
    </source>
</evidence>
<protein>
    <submittedName>
        <fullName evidence="3">D-amino acid oxidase</fullName>
    </submittedName>
</protein>
<dbReference type="Gene3D" id="3.30.9.10">
    <property type="entry name" value="D-Amino Acid Oxidase, subunit A, domain 2"/>
    <property type="match status" value="1"/>
</dbReference>
<dbReference type="AlphaFoldDB" id="A0A511SV17"/>
<feature type="domain" description="FAD dependent oxidoreductase" evidence="2">
    <location>
        <begin position="9"/>
        <end position="352"/>
    </location>
</feature>
<dbReference type="EMBL" id="BJXR01000012">
    <property type="protein sequence ID" value="GEN05754.1"/>
    <property type="molecule type" value="Genomic_DNA"/>
</dbReference>
<comment type="caution">
    <text evidence="3">The sequence shown here is derived from an EMBL/GenBank/DDBJ whole genome shotgun (WGS) entry which is preliminary data.</text>
</comment>
<dbReference type="GO" id="GO:0005737">
    <property type="term" value="C:cytoplasm"/>
    <property type="evidence" value="ECO:0007669"/>
    <property type="project" value="TreeGrafter"/>
</dbReference>
<dbReference type="PANTHER" id="PTHR13847:SF287">
    <property type="entry name" value="FAD-DEPENDENT OXIDOREDUCTASE DOMAIN-CONTAINING PROTEIN 1"/>
    <property type="match status" value="1"/>
</dbReference>
<dbReference type="Proteomes" id="UP000321514">
    <property type="component" value="Unassembled WGS sequence"/>
</dbReference>
<organism evidence="3 4">
    <name type="scientific">Myxococcus fulvus</name>
    <dbReference type="NCBI Taxonomy" id="33"/>
    <lineage>
        <taxon>Bacteria</taxon>
        <taxon>Pseudomonadati</taxon>
        <taxon>Myxococcota</taxon>
        <taxon>Myxococcia</taxon>
        <taxon>Myxococcales</taxon>
        <taxon>Cystobacterineae</taxon>
        <taxon>Myxococcaceae</taxon>
        <taxon>Myxococcus</taxon>
    </lineage>
</organism>
<proteinExistence type="predicted"/>